<proteinExistence type="inferred from homology"/>
<dbReference type="InterPro" id="IPR002818">
    <property type="entry name" value="DJ-1/PfpI"/>
</dbReference>
<dbReference type="EMBL" id="CAKKNE010000005">
    <property type="protein sequence ID" value="CAH0375850.1"/>
    <property type="molecule type" value="Genomic_DNA"/>
</dbReference>
<dbReference type="AlphaFoldDB" id="A0A8J2X2A5"/>
<comment type="caution">
    <text evidence="5">The sequence shown here is derived from an EMBL/GenBank/DDBJ whole genome shotgun (WGS) entry which is preliminary data.</text>
</comment>
<gene>
    <name evidence="5" type="ORF">PECAL_5P03980</name>
</gene>
<reference evidence="5" key="1">
    <citation type="submission" date="2021-11" db="EMBL/GenBank/DDBJ databases">
        <authorList>
            <consortium name="Genoscope - CEA"/>
            <person name="William W."/>
        </authorList>
    </citation>
    <scope>NUCLEOTIDE SEQUENCE</scope>
</reference>
<protein>
    <recommendedName>
        <fullName evidence="4">DJ-1/PfpI domain-containing protein</fullName>
    </recommendedName>
</protein>
<dbReference type="GO" id="GO:0019172">
    <property type="term" value="F:glyoxalase III activity"/>
    <property type="evidence" value="ECO:0007669"/>
    <property type="project" value="TreeGrafter"/>
</dbReference>
<keyword evidence="2" id="KW-0456">Lyase</keyword>
<comment type="similarity">
    <text evidence="3">Belongs to the peptidase C56 family. HSP31-like subfamily.</text>
</comment>
<dbReference type="InterPro" id="IPR050325">
    <property type="entry name" value="Prot/Nucl_acid_deglycase"/>
</dbReference>
<dbReference type="Gene3D" id="3.40.50.880">
    <property type="match status" value="1"/>
</dbReference>
<dbReference type="InterPro" id="IPR029062">
    <property type="entry name" value="Class_I_gatase-like"/>
</dbReference>
<feature type="domain" description="DJ-1/PfpI" evidence="4">
    <location>
        <begin position="25"/>
        <end position="226"/>
    </location>
</feature>
<dbReference type="GO" id="GO:0019243">
    <property type="term" value="P:methylglyoxal catabolic process to D-lactate via S-lactoyl-glutathione"/>
    <property type="evidence" value="ECO:0007669"/>
    <property type="project" value="TreeGrafter"/>
</dbReference>
<evidence type="ECO:0000256" key="3">
    <source>
        <dbReference type="ARBA" id="ARBA00038493"/>
    </source>
</evidence>
<dbReference type="SUPFAM" id="SSF52317">
    <property type="entry name" value="Class I glutamine amidotransferase-like"/>
    <property type="match status" value="1"/>
</dbReference>
<dbReference type="GO" id="GO:0005737">
    <property type="term" value="C:cytoplasm"/>
    <property type="evidence" value="ECO:0007669"/>
    <property type="project" value="TreeGrafter"/>
</dbReference>
<evidence type="ECO:0000256" key="2">
    <source>
        <dbReference type="ARBA" id="ARBA00023239"/>
    </source>
</evidence>
<evidence type="ECO:0000256" key="1">
    <source>
        <dbReference type="ARBA" id="ARBA00023016"/>
    </source>
</evidence>
<dbReference type="OrthoDB" id="543156at2759"/>
<organism evidence="5 6">
    <name type="scientific">Pelagomonas calceolata</name>
    <dbReference type="NCBI Taxonomy" id="35677"/>
    <lineage>
        <taxon>Eukaryota</taxon>
        <taxon>Sar</taxon>
        <taxon>Stramenopiles</taxon>
        <taxon>Ochrophyta</taxon>
        <taxon>Pelagophyceae</taxon>
        <taxon>Pelagomonadales</taxon>
        <taxon>Pelagomonadaceae</taxon>
        <taxon>Pelagomonas</taxon>
    </lineage>
</organism>
<dbReference type="Pfam" id="PF01965">
    <property type="entry name" value="DJ-1_PfpI"/>
    <property type="match status" value="1"/>
</dbReference>
<keyword evidence="1" id="KW-0346">Stress response</keyword>
<dbReference type="PANTHER" id="PTHR48094">
    <property type="entry name" value="PROTEIN/NUCLEIC ACID DEGLYCASE DJ-1-RELATED"/>
    <property type="match status" value="1"/>
</dbReference>
<evidence type="ECO:0000259" key="4">
    <source>
        <dbReference type="Pfam" id="PF01965"/>
    </source>
</evidence>
<sequence length="229" mass="23350">MGKSVVIVNTSAGSMGGGPTGVWLSELADPYYAFQAAGLEVTVASVAGGAIPIDANSMGDPYFGDQAKKFMHDQKAVGALTHSVKVEASMADAFDCVYLAGGHGCCVDFVGGAAKELKALVEAAFAKGKIVAADCHGPMGLLECSVGGAPLVKGLEVTAFTNIEEDQAGATEWVKANSVFMEDEFAKLGAVFKKGDPWTSHVCKAGNLITAQNPQSADACAAAVIEALA</sequence>
<evidence type="ECO:0000313" key="5">
    <source>
        <dbReference type="EMBL" id="CAH0375850.1"/>
    </source>
</evidence>
<evidence type="ECO:0000313" key="6">
    <source>
        <dbReference type="Proteomes" id="UP000789595"/>
    </source>
</evidence>
<dbReference type="PANTHER" id="PTHR48094:SF11">
    <property type="entry name" value="GLUTATHIONE-INDEPENDENT GLYOXALASE HSP31-RELATED"/>
    <property type="match status" value="1"/>
</dbReference>
<keyword evidence="6" id="KW-1185">Reference proteome</keyword>
<dbReference type="CDD" id="cd03141">
    <property type="entry name" value="GATase1_Hsp31_like"/>
    <property type="match status" value="1"/>
</dbReference>
<dbReference type="Proteomes" id="UP000789595">
    <property type="component" value="Unassembled WGS sequence"/>
</dbReference>
<accession>A0A8J2X2A5</accession>
<name>A0A8J2X2A5_9STRA</name>